<evidence type="ECO:0000259" key="3">
    <source>
        <dbReference type="Pfam" id="PF15045"/>
    </source>
</evidence>
<name>A0A7R8X2Q8_9CRUS</name>
<feature type="region of interest" description="Disordered" evidence="2">
    <location>
        <begin position="1"/>
        <end position="37"/>
    </location>
</feature>
<protein>
    <recommendedName>
        <fullName evidence="7">MEIS N-terminal domain-containing protein</fullName>
    </recommendedName>
</protein>
<evidence type="ECO:0000259" key="4">
    <source>
        <dbReference type="Pfam" id="PF16493"/>
    </source>
</evidence>
<feature type="domain" description="Aftiphilin clathrin-binding box" evidence="3">
    <location>
        <begin position="715"/>
        <end position="783"/>
    </location>
</feature>
<dbReference type="EMBL" id="LR899670">
    <property type="protein sequence ID" value="CAD7241600.1"/>
    <property type="molecule type" value="Genomic_DNA"/>
</dbReference>
<reference evidence="5" key="1">
    <citation type="submission" date="2020-11" db="EMBL/GenBank/DDBJ databases">
        <authorList>
            <person name="Tran Van P."/>
        </authorList>
    </citation>
    <scope>NUCLEOTIDE SEQUENCE</scope>
</reference>
<evidence type="ECO:0000256" key="2">
    <source>
        <dbReference type="SAM" id="MobiDB-lite"/>
    </source>
</evidence>
<dbReference type="OrthoDB" id="6353683at2759"/>
<feature type="region of interest" description="Disordered" evidence="2">
    <location>
        <begin position="215"/>
        <end position="267"/>
    </location>
</feature>
<proteinExistence type="predicted"/>
<dbReference type="InterPro" id="IPR029205">
    <property type="entry name" value="Clathrin-bd"/>
</dbReference>
<dbReference type="EMBL" id="CAJPEV010000153">
    <property type="protein sequence ID" value="CAG0881488.1"/>
    <property type="molecule type" value="Genomic_DNA"/>
</dbReference>
<feature type="region of interest" description="Disordered" evidence="2">
    <location>
        <begin position="772"/>
        <end position="800"/>
    </location>
</feature>
<dbReference type="InterPro" id="IPR032453">
    <property type="entry name" value="PKNOX/Meis_N"/>
</dbReference>
<dbReference type="Pfam" id="PF16493">
    <property type="entry name" value="Meis_PKNOX_N"/>
    <property type="match status" value="1"/>
</dbReference>
<organism evidence="5">
    <name type="scientific">Darwinula stevensoni</name>
    <dbReference type="NCBI Taxonomy" id="69355"/>
    <lineage>
        <taxon>Eukaryota</taxon>
        <taxon>Metazoa</taxon>
        <taxon>Ecdysozoa</taxon>
        <taxon>Arthropoda</taxon>
        <taxon>Crustacea</taxon>
        <taxon>Oligostraca</taxon>
        <taxon>Ostracoda</taxon>
        <taxon>Podocopa</taxon>
        <taxon>Podocopida</taxon>
        <taxon>Darwinulocopina</taxon>
        <taxon>Darwinuloidea</taxon>
        <taxon>Darwinulidae</taxon>
        <taxon>Darwinula</taxon>
    </lineage>
</organism>
<feature type="compositionally biased region" description="Acidic residues" evidence="2">
    <location>
        <begin position="250"/>
        <end position="259"/>
    </location>
</feature>
<gene>
    <name evidence="5" type="ORF">DSTB1V02_LOCUS1586</name>
</gene>
<sequence length="926" mass="100458">MTMVSPGYGEQPLRQEDSLIPPSPPIPHNNYPQQEQDRAHFEVDKRAVYRHPLFPLLALLFEKCEVATQTGECPSSESFNLDLQAFIQHQKQDSKPFFSNSPEIDNLMLMALQVLRIHLLELEKVQELCRDFCRRYIGCLKGKLHSESLLRAEYSDEGESPPATPCNGPSQIMQDPSIAASVLSPLVMAGYSSKVMHGVRENGNSSMPMGNIHPIPGSTPLGHIGSSQVPSGSSVRITGVSGGGSGSLSFDEDDDEEDAGPGRKKAKRGILPKHATTILKSWLFQHIVVSMAAVEDEDEEFGDFITASPVKSGLNEMPQNSDVSNLKIKTELQSLESTQEDHPDDSIRPKNHVMKLDRITSGEPLSLEDTIILNHYEESCIEGSAHSLVISTGDTSGLFDSSTSLSVAAAINGEVNEDKIRLDHNQCISSHMNLSISTKDSISEKNLNDCKPSTEVLGKDSNNERYGSNSVLGNFENLNHHEDSLVPSFGQDKGDKGAQIHGETLEGNISPEGHPVIGHCPISSDVGAELHIFKGDLPELKCYEESPTLECITSEYSGVHVKGPASGGTASFHENEVNSELAESNHISADDVGDFGDFSGWTSETPGPEVLVNDDSFGDFSSKFEEAMSANCDDNWASAVSWTEQSNSVEDGDDCQGFSDFTSFPANVDTLPVPFDGLGTDELGTTVMEFFSSTLSHEEPPPSSDNQGSIPEESPIWSRLWNSDNSRSLKFQWTNCYGAKDLFSALNVDSRNILPGLKMKVPAFASTLASGPLEPLKAASETPRRDDERHRDGPDPPIETAVPPAHFDWTGSGLTNPLDDVSSFSLLDLDLLGTIDPGTGSSSFEDILLSNLEKEAESMAPKPNPPQATFSKILKASKSKVPSFAKPTKSLSQEAQDCLAQLPNLSFMKSKVLMFPVKGSEMDRGA</sequence>
<keyword evidence="1" id="KW-0539">Nucleus</keyword>
<feature type="domain" description="MEIS N-terminal" evidence="4">
    <location>
        <begin position="42"/>
        <end position="146"/>
    </location>
</feature>
<dbReference type="GO" id="GO:0030276">
    <property type="term" value="F:clathrin binding"/>
    <property type="evidence" value="ECO:0007669"/>
    <property type="project" value="InterPro"/>
</dbReference>
<accession>A0A7R8X2Q8</accession>
<dbReference type="Pfam" id="PF15045">
    <property type="entry name" value="Clathrin_bdg"/>
    <property type="match status" value="1"/>
</dbReference>
<evidence type="ECO:0000313" key="6">
    <source>
        <dbReference type="Proteomes" id="UP000677054"/>
    </source>
</evidence>
<keyword evidence="6" id="KW-1185">Reference proteome</keyword>
<dbReference type="Proteomes" id="UP000677054">
    <property type="component" value="Unassembled WGS sequence"/>
</dbReference>
<feature type="compositionally biased region" description="Basic and acidic residues" evidence="2">
    <location>
        <begin position="782"/>
        <end position="794"/>
    </location>
</feature>
<dbReference type="GO" id="GO:0032588">
    <property type="term" value="C:trans-Golgi network membrane"/>
    <property type="evidence" value="ECO:0007669"/>
    <property type="project" value="InterPro"/>
</dbReference>
<evidence type="ECO:0000256" key="1">
    <source>
        <dbReference type="ARBA" id="ARBA00023242"/>
    </source>
</evidence>
<dbReference type="AlphaFoldDB" id="A0A7R8X2Q8"/>
<evidence type="ECO:0008006" key="7">
    <source>
        <dbReference type="Google" id="ProtNLM"/>
    </source>
</evidence>
<dbReference type="PANTHER" id="PTHR16156:SF10">
    <property type="entry name" value="AFTIPHILIN-RELATED"/>
    <property type="match status" value="1"/>
</dbReference>
<dbReference type="GO" id="GO:0030121">
    <property type="term" value="C:AP-1 adaptor complex"/>
    <property type="evidence" value="ECO:0007669"/>
    <property type="project" value="TreeGrafter"/>
</dbReference>
<dbReference type="InterPro" id="IPR046359">
    <property type="entry name" value="Aftin-like"/>
</dbReference>
<dbReference type="PANTHER" id="PTHR16156">
    <property type="entry name" value="AFTIPHILIN A-RELATED"/>
    <property type="match status" value="1"/>
</dbReference>
<evidence type="ECO:0000313" key="5">
    <source>
        <dbReference type="EMBL" id="CAD7241600.1"/>
    </source>
</evidence>
<feature type="region of interest" description="Disordered" evidence="2">
    <location>
        <begin position="692"/>
        <end position="713"/>
    </location>
</feature>